<keyword evidence="7 14" id="KW-0812">Transmembrane</keyword>
<dbReference type="OrthoDB" id="9813151at2"/>
<keyword evidence="5" id="KW-0597">Phosphoprotein</keyword>
<evidence type="ECO:0000256" key="11">
    <source>
        <dbReference type="ARBA" id="ARBA00022989"/>
    </source>
</evidence>
<dbReference type="InterPro" id="IPR005467">
    <property type="entry name" value="His_kinase_dom"/>
</dbReference>
<dbReference type="RefSeq" id="WP_110608434.1">
    <property type="nucleotide sequence ID" value="NZ_PDOD01000001.1"/>
</dbReference>
<dbReference type="PRINTS" id="PR00344">
    <property type="entry name" value="BCTRLSENSOR"/>
</dbReference>
<evidence type="ECO:0000256" key="8">
    <source>
        <dbReference type="ARBA" id="ARBA00022741"/>
    </source>
</evidence>
<sequence length="465" mass="53237">MMKTKTIFRKLLVSYSLIIFLSFVLFGLVFIYLFHLNLYDDYEDLFVYQQGQLEDQLGYSAEAGWTEQETESALQPALRHRDYSILVYHPDGERVFSPQDNRTDGRDPEREIIHTAASGEMVSEGGRFNGSLSYIIANRLQASEGEESYVAVMIFHDLDHQYRQMGLMILFPFIVTIAFAGVILYFMSRKITAPLRDMNDIALKLATGDFSRKVKVASEDEVGQLGETFNYMAEELNSLEEMRRDFLANVSHDLRSPLTSIKGFLVALLDGTIPEHKRDHYYWLMKEETERVIKLVNDTLDMSRLEAGQVEISPEPYNLTDQLHRIQVILEPQLERKGMILDIEPDAEAIFVTADRDRMDQVFVNLLQNAIQVSPKRGTVRVKLQKMNDEVAVSVLDEGKGIPEDQLDRIWERFYKVEKSRTNKGGAGIGLSIVKSIMDLHKLEIKVKSEPGKGTVFTFTLPLNQ</sequence>
<dbReference type="Pfam" id="PF00512">
    <property type="entry name" value="HisKA"/>
    <property type="match status" value="1"/>
</dbReference>
<accession>A0A323TJQ4</accession>
<comment type="catalytic activity">
    <reaction evidence="1">
        <text>ATP + protein L-histidine = ADP + protein N-phospho-L-histidine.</text>
        <dbReference type="EC" id="2.7.13.3"/>
    </reaction>
</comment>
<evidence type="ECO:0000313" key="18">
    <source>
        <dbReference type="Proteomes" id="UP000248214"/>
    </source>
</evidence>
<dbReference type="PANTHER" id="PTHR45528:SF1">
    <property type="entry name" value="SENSOR HISTIDINE KINASE CPXA"/>
    <property type="match status" value="1"/>
</dbReference>
<dbReference type="EC" id="2.7.13.3" evidence="3"/>
<evidence type="ECO:0000256" key="7">
    <source>
        <dbReference type="ARBA" id="ARBA00022692"/>
    </source>
</evidence>
<evidence type="ECO:0000256" key="6">
    <source>
        <dbReference type="ARBA" id="ARBA00022679"/>
    </source>
</evidence>
<evidence type="ECO:0000256" key="10">
    <source>
        <dbReference type="ARBA" id="ARBA00022840"/>
    </source>
</evidence>
<name>A0A323TJQ4_9BACI</name>
<keyword evidence="6" id="KW-0808">Transferase</keyword>
<dbReference type="InterPro" id="IPR003661">
    <property type="entry name" value="HisK_dim/P_dom"/>
</dbReference>
<dbReference type="Pfam" id="PF00672">
    <property type="entry name" value="HAMP"/>
    <property type="match status" value="1"/>
</dbReference>
<dbReference type="SMART" id="SM00304">
    <property type="entry name" value="HAMP"/>
    <property type="match status" value="1"/>
</dbReference>
<evidence type="ECO:0000256" key="9">
    <source>
        <dbReference type="ARBA" id="ARBA00022777"/>
    </source>
</evidence>
<dbReference type="EMBL" id="PDOD01000001">
    <property type="protein sequence ID" value="PYZ94800.1"/>
    <property type="molecule type" value="Genomic_DNA"/>
</dbReference>
<evidence type="ECO:0000256" key="14">
    <source>
        <dbReference type="SAM" id="Phobius"/>
    </source>
</evidence>
<dbReference type="GO" id="GO:0005524">
    <property type="term" value="F:ATP binding"/>
    <property type="evidence" value="ECO:0007669"/>
    <property type="project" value="UniProtKB-KW"/>
</dbReference>
<dbReference type="GO" id="GO:0005886">
    <property type="term" value="C:plasma membrane"/>
    <property type="evidence" value="ECO:0007669"/>
    <property type="project" value="UniProtKB-SubCell"/>
</dbReference>
<dbReference type="SUPFAM" id="SSF47384">
    <property type="entry name" value="Homodimeric domain of signal transducing histidine kinase"/>
    <property type="match status" value="1"/>
</dbReference>
<dbReference type="SUPFAM" id="SSF158472">
    <property type="entry name" value="HAMP domain-like"/>
    <property type="match status" value="1"/>
</dbReference>
<dbReference type="InterPro" id="IPR004358">
    <property type="entry name" value="Sig_transdc_His_kin-like_C"/>
</dbReference>
<keyword evidence="9" id="KW-0418">Kinase</keyword>
<reference evidence="17 18" key="1">
    <citation type="submission" date="2017-10" db="EMBL/GenBank/DDBJ databases">
        <title>Bacillus sp. nov., a halophilic bacterium isolated from a Keqin Lake.</title>
        <authorList>
            <person name="Wang H."/>
        </authorList>
    </citation>
    <scope>NUCLEOTIDE SEQUENCE [LARGE SCALE GENOMIC DNA]</scope>
    <source>
        <strain evidence="17 18">KQ-12</strain>
    </source>
</reference>
<dbReference type="Proteomes" id="UP000248214">
    <property type="component" value="Unassembled WGS sequence"/>
</dbReference>
<dbReference type="GO" id="GO:0000155">
    <property type="term" value="F:phosphorelay sensor kinase activity"/>
    <property type="evidence" value="ECO:0007669"/>
    <property type="project" value="InterPro"/>
</dbReference>
<dbReference type="CDD" id="cd00082">
    <property type="entry name" value="HisKA"/>
    <property type="match status" value="1"/>
</dbReference>
<keyword evidence="12" id="KW-0902">Two-component regulatory system</keyword>
<dbReference type="PROSITE" id="PS50109">
    <property type="entry name" value="HIS_KIN"/>
    <property type="match status" value="1"/>
</dbReference>
<protein>
    <recommendedName>
        <fullName evidence="3">histidine kinase</fullName>
        <ecNumber evidence="3">2.7.13.3</ecNumber>
    </recommendedName>
</protein>
<evidence type="ECO:0000256" key="4">
    <source>
        <dbReference type="ARBA" id="ARBA00022475"/>
    </source>
</evidence>
<keyword evidence="8" id="KW-0547">Nucleotide-binding</keyword>
<dbReference type="PROSITE" id="PS50885">
    <property type="entry name" value="HAMP"/>
    <property type="match status" value="1"/>
</dbReference>
<keyword evidence="10" id="KW-0067">ATP-binding</keyword>
<keyword evidence="4" id="KW-1003">Cell membrane</keyword>
<evidence type="ECO:0000313" key="17">
    <source>
        <dbReference type="EMBL" id="PYZ94800.1"/>
    </source>
</evidence>
<dbReference type="SUPFAM" id="SSF55874">
    <property type="entry name" value="ATPase domain of HSP90 chaperone/DNA topoisomerase II/histidine kinase"/>
    <property type="match status" value="1"/>
</dbReference>
<evidence type="ECO:0000256" key="12">
    <source>
        <dbReference type="ARBA" id="ARBA00023012"/>
    </source>
</evidence>
<evidence type="ECO:0000256" key="1">
    <source>
        <dbReference type="ARBA" id="ARBA00000085"/>
    </source>
</evidence>
<dbReference type="Gene3D" id="3.30.565.10">
    <property type="entry name" value="Histidine kinase-like ATPase, C-terminal domain"/>
    <property type="match status" value="1"/>
</dbReference>
<dbReference type="CDD" id="cd06225">
    <property type="entry name" value="HAMP"/>
    <property type="match status" value="1"/>
</dbReference>
<evidence type="ECO:0000259" key="16">
    <source>
        <dbReference type="PROSITE" id="PS50885"/>
    </source>
</evidence>
<dbReference type="Gene3D" id="6.10.340.10">
    <property type="match status" value="1"/>
</dbReference>
<dbReference type="InterPro" id="IPR003660">
    <property type="entry name" value="HAMP_dom"/>
</dbReference>
<dbReference type="FunFam" id="3.30.565.10:FF:000006">
    <property type="entry name" value="Sensor histidine kinase WalK"/>
    <property type="match status" value="1"/>
</dbReference>
<feature type="transmembrane region" description="Helical" evidence="14">
    <location>
        <begin position="165"/>
        <end position="186"/>
    </location>
</feature>
<evidence type="ECO:0000256" key="13">
    <source>
        <dbReference type="ARBA" id="ARBA00023136"/>
    </source>
</evidence>
<evidence type="ECO:0000259" key="15">
    <source>
        <dbReference type="PROSITE" id="PS50109"/>
    </source>
</evidence>
<dbReference type="SMART" id="SM00388">
    <property type="entry name" value="HisKA"/>
    <property type="match status" value="1"/>
</dbReference>
<dbReference type="InterPro" id="IPR036097">
    <property type="entry name" value="HisK_dim/P_sf"/>
</dbReference>
<proteinExistence type="predicted"/>
<dbReference type="Pfam" id="PF02518">
    <property type="entry name" value="HATPase_c"/>
    <property type="match status" value="1"/>
</dbReference>
<dbReference type="InterPro" id="IPR003594">
    <property type="entry name" value="HATPase_dom"/>
</dbReference>
<evidence type="ECO:0000256" key="2">
    <source>
        <dbReference type="ARBA" id="ARBA00004651"/>
    </source>
</evidence>
<dbReference type="Gene3D" id="1.10.287.130">
    <property type="match status" value="1"/>
</dbReference>
<keyword evidence="11 14" id="KW-1133">Transmembrane helix</keyword>
<evidence type="ECO:0000256" key="5">
    <source>
        <dbReference type="ARBA" id="ARBA00022553"/>
    </source>
</evidence>
<dbReference type="InterPro" id="IPR036890">
    <property type="entry name" value="HATPase_C_sf"/>
</dbReference>
<organism evidence="17 18">
    <name type="scientific">Salipaludibacillus keqinensis</name>
    <dbReference type="NCBI Taxonomy" id="2045207"/>
    <lineage>
        <taxon>Bacteria</taxon>
        <taxon>Bacillati</taxon>
        <taxon>Bacillota</taxon>
        <taxon>Bacilli</taxon>
        <taxon>Bacillales</taxon>
        <taxon>Bacillaceae</taxon>
    </lineage>
</organism>
<keyword evidence="18" id="KW-1185">Reference proteome</keyword>
<keyword evidence="13 14" id="KW-0472">Membrane</keyword>
<dbReference type="SMART" id="SM00387">
    <property type="entry name" value="HATPase_c"/>
    <property type="match status" value="1"/>
</dbReference>
<feature type="transmembrane region" description="Helical" evidence="14">
    <location>
        <begin position="12"/>
        <end position="34"/>
    </location>
</feature>
<dbReference type="InterPro" id="IPR050398">
    <property type="entry name" value="HssS/ArlS-like"/>
</dbReference>
<feature type="domain" description="Histidine kinase" evidence="15">
    <location>
        <begin position="249"/>
        <end position="465"/>
    </location>
</feature>
<dbReference type="AlphaFoldDB" id="A0A323TJQ4"/>
<evidence type="ECO:0000256" key="3">
    <source>
        <dbReference type="ARBA" id="ARBA00012438"/>
    </source>
</evidence>
<dbReference type="CDD" id="cd00075">
    <property type="entry name" value="HATPase"/>
    <property type="match status" value="1"/>
</dbReference>
<dbReference type="FunFam" id="1.10.287.130:FF:000001">
    <property type="entry name" value="Two-component sensor histidine kinase"/>
    <property type="match status" value="1"/>
</dbReference>
<comment type="caution">
    <text evidence="17">The sequence shown here is derived from an EMBL/GenBank/DDBJ whole genome shotgun (WGS) entry which is preliminary data.</text>
</comment>
<feature type="domain" description="HAMP" evidence="16">
    <location>
        <begin position="189"/>
        <end position="241"/>
    </location>
</feature>
<comment type="subcellular location">
    <subcellularLocation>
        <location evidence="2">Cell membrane</location>
        <topology evidence="2">Multi-pass membrane protein</topology>
    </subcellularLocation>
</comment>
<gene>
    <name evidence="17" type="ORF">CR194_04535</name>
</gene>
<dbReference type="PANTHER" id="PTHR45528">
    <property type="entry name" value="SENSOR HISTIDINE KINASE CPXA"/>
    <property type="match status" value="1"/>
</dbReference>